<protein>
    <submittedName>
        <fullName evidence="2">Uncharacterized protein</fullName>
    </submittedName>
</protein>
<reference evidence="2 3" key="1">
    <citation type="submission" date="2016-04" db="EMBL/GenBank/DDBJ databases">
        <title>A degradative enzymes factory behind the ericoid mycorrhizal symbiosis.</title>
        <authorList>
            <consortium name="DOE Joint Genome Institute"/>
            <person name="Martino E."/>
            <person name="Morin E."/>
            <person name="Grelet G."/>
            <person name="Kuo A."/>
            <person name="Kohler A."/>
            <person name="Daghino S."/>
            <person name="Barry K."/>
            <person name="Choi C."/>
            <person name="Cichocki N."/>
            <person name="Clum A."/>
            <person name="Copeland A."/>
            <person name="Hainaut M."/>
            <person name="Haridas S."/>
            <person name="Labutti K."/>
            <person name="Lindquist E."/>
            <person name="Lipzen A."/>
            <person name="Khouja H.-R."/>
            <person name="Murat C."/>
            <person name="Ohm R."/>
            <person name="Olson A."/>
            <person name="Spatafora J."/>
            <person name="Veneault-Fourrey C."/>
            <person name="Henrissat B."/>
            <person name="Grigoriev I."/>
            <person name="Martin F."/>
            <person name="Perotto S."/>
        </authorList>
    </citation>
    <scope>NUCLEOTIDE SEQUENCE [LARGE SCALE GENOMIC DNA]</scope>
    <source>
        <strain evidence="2 3">E</strain>
    </source>
</reference>
<dbReference type="OrthoDB" id="5422861at2759"/>
<feature type="compositionally biased region" description="Basic residues" evidence="1">
    <location>
        <begin position="1"/>
        <end position="11"/>
    </location>
</feature>
<feature type="compositionally biased region" description="Basic and acidic residues" evidence="1">
    <location>
        <begin position="12"/>
        <end position="22"/>
    </location>
</feature>
<feature type="region of interest" description="Disordered" evidence="1">
    <location>
        <begin position="1"/>
        <end position="76"/>
    </location>
</feature>
<dbReference type="GeneID" id="36595510"/>
<dbReference type="EMBL" id="KZ613895">
    <property type="protein sequence ID" value="PMD53151.1"/>
    <property type="molecule type" value="Genomic_DNA"/>
</dbReference>
<feature type="region of interest" description="Disordered" evidence="1">
    <location>
        <begin position="189"/>
        <end position="460"/>
    </location>
</feature>
<dbReference type="InParanoid" id="A0A2J6SQU4"/>
<dbReference type="AlphaFoldDB" id="A0A2J6SQU4"/>
<evidence type="ECO:0000313" key="3">
    <source>
        <dbReference type="Proteomes" id="UP000235371"/>
    </source>
</evidence>
<feature type="compositionally biased region" description="Pro residues" evidence="1">
    <location>
        <begin position="55"/>
        <end position="67"/>
    </location>
</feature>
<sequence>MGKGKGKKGRHEAKLAAKKAAEVPKIPGAPRPANPVKKAKKLLSREKKSAINTNPPGPEKFPIPMGRPKPFTKSPQHAKWPALFKKHLGLIESHIRALDRVMQSMKSEMGQMPEKERMEWELGERGNWRAICEMMDRARGVLADARKAAQGILPAKSLKDKKGLGVTGTNFEPLGPKLAERAAELGYTKRGKLGRDPDAVSSDSDGDTEMSDSSLSSDDDDAVVEGADFVPLNIGQKVPRFPIVEDSGEDKKNETAANGVEPNPYFVVDTNPTPVVLNVNGVGKESKKRAKEEDGEGKKSKKAKKEKDTAPEARLEPAEPEVDFAALEAKLQAEVEEAEAAKAQAAESSEDKKSKKKRRRSSDGTGGVVEKKKAKKDKSKKVEDAPANSAPEPSLTAEETAAKESGKKRRLSETAFGVEVVEKKVKKESKEKKRKVDADGADVDDGKKKKRKHKVGSDSE</sequence>
<keyword evidence="3" id="KW-1185">Reference proteome</keyword>
<dbReference type="RefSeq" id="XP_024730055.1">
    <property type="nucleotide sequence ID" value="XM_024887434.1"/>
</dbReference>
<gene>
    <name evidence="2" type="ORF">K444DRAFT_668697</name>
</gene>
<evidence type="ECO:0000313" key="2">
    <source>
        <dbReference type="EMBL" id="PMD53151.1"/>
    </source>
</evidence>
<dbReference type="Proteomes" id="UP000235371">
    <property type="component" value="Unassembled WGS sequence"/>
</dbReference>
<feature type="compositionally biased region" description="Basic and acidic residues" evidence="1">
    <location>
        <begin position="305"/>
        <end position="317"/>
    </location>
</feature>
<feature type="compositionally biased region" description="Basic and acidic residues" evidence="1">
    <location>
        <begin position="420"/>
        <end position="438"/>
    </location>
</feature>
<organism evidence="2 3">
    <name type="scientific">Hyaloscypha bicolor E</name>
    <dbReference type="NCBI Taxonomy" id="1095630"/>
    <lineage>
        <taxon>Eukaryota</taxon>
        <taxon>Fungi</taxon>
        <taxon>Dikarya</taxon>
        <taxon>Ascomycota</taxon>
        <taxon>Pezizomycotina</taxon>
        <taxon>Leotiomycetes</taxon>
        <taxon>Helotiales</taxon>
        <taxon>Hyaloscyphaceae</taxon>
        <taxon>Hyaloscypha</taxon>
        <taxon>Hyaloscypha bicolor</taxon>
    </lineage>
</organism>
<proteinExistence type="predicted"/>
<evidence type="ECO:0000256" key="1">
    <source>
        <dbReference type="SAM" id="MobiDB-lite"/>
    </source>
</evidence>
<name>A0A2J6SQU4_9HELO</name>
<accession>A0A2J6SQU4</accession>